<keyword evidence="2" id="KW-0349">Heme</keyword>
<dbReference type="GO" id="GO:0020037">
    <property type="term" value="F:heme binding"/>
    <property type="evidence" value="ECO:0007669"/>
    <property type="project" value="InterPro"/>
</dbReference>
<keyword evidence="7" id="KW-1185">Reference proteome</keyword>
<evidence type="ECO:0000256" key="3">
    <source>
        <dbReference type="ARBA" id="ARBA00022748"/>
    </source>
</evidence>
<dbReference type="GO" id="GO:0017004">
    <property type="term" value="P:cytochrome complex assembly"/>
    <property type="evidence" value="ECO:0007669"/>
    <property type="project" value="UniProtKB-KW"/>
</dbReference>
<name>H0E874_9ACTN</name>
<evidence type="ECO:0008006" key="8">
    <source>
        <dbReference type="Google" id="ProtNLM"/>
    </source>
</evidence>
<keyword evidence="2" id="KW-0408">Iron</keyword>
<dbReference type="InterPro" id="IPR036127">
    <property type="entry name" value="CcmE-like_sf"/>
</dbReference>
<protein>
    <recommendedName>
        <fullName evidence="8">Cytochrome c-type biogenesis protein CcmE</fullName>
    </recommendedName>
</protein>
<dbReference type="Proteomes" id="UP000005143">
    <property type="component" value="Unassembled WGS sequence"/>
</dbReference>
<dbReference type="Gene3D" id="2.40.50.140">
    <property type="entry name" value="Nucleic acid-binding proteins"/>
    <property type="match status" value="1"/>
</dbReference>
<dbReference type="InterPro" id="IPR004329">
    <property type="entry name" value="CcmE"/>
</dbReference>
<evidence type="ECO:0000256" key="2">
    <source>
        <dbReference type="ARBA" id="ARBA00022617"/>
    </source>
</evidence>
<comment type="subcellular location">
    <subcellularLocation>
        <location evidence="1">Membrane</location>
    </subcellularLocation>
</comment>
<dbReference type="RefSeq" id="WP_007576683.1">
    <property type="nucleotide sequence ID" value="NZ_AGUD01000240.1"/>
</dbReference>
<keyword evidence="4" id="KW-0472">Membrane</keyword>
<proteinExistence type="predicted"/>
<keyword evidence="2" id="KW-0479">Metal-binding</keyword>
<comment type="caution">
    <text evidence="6">The sequence shown here is derived from an EMBL/GenBank/DDBJ whole genome shotgun (WGS) entry which is preliminary data.</text>
</comment>
<dbReference type="Pfam" id="PF03100">
    <property type="entry name" value="CcmE"/>
    <property type="match status" value="1"/>
</dbReference>
<accession>H0E874</accession>
<evidence type="ECO:0000256" key="4">
    <source>
        <dbReference type="ARBA" id="ARBA00023136"/>
    </source>
</evidence>
<reference evidence="6 7" key="1">
    <citation type="journal article" date="2013" name="Biodegradation">
        <title>Quantitative proteomic analysis of ibuprofen-degrading Patulibacter sp. strain I11.</title>
        <authorList>
            <person name="Almeida B."/>
            <person name="Kjeldal H."/>
            <person name="Lolas I."/>
            <person name="Knudsen A.D."/>
            <person name="Carvalho G."/>
            <person name="Nielsen K.L."/>
            <person name="Barreto Crespo M.T."/>
            <person name="Stensballe A."/>
            <person name="Nielsen J.L."/>
        </authorList>
    </citation>
    <scope>NUCLEOTIDE SEQUENCE [LARGE SCALE GENOMIC DNA]</scope>
    <source>
        <strain evidence="6 7">I11</strain>
    </source>
</reference>
<dbReference type="AlphaFoldDB" id="H0E874"/>
<feature type="compositionally biased region" description="Basic and acidic residues" evidence="5">
    <location>
        <begin position="123"/>
        <end position="132"/>
    </location>
</feature>
<sequence>MSRTLRLSFAIAAAVVLAGVLLYTSFAGSAEARQPSELRDAKAGTDYRLTGVVVEGSFKRKGESIVFRVRDRKGHASVPVTYSGQVPDPFREGREVIVTVRKGPAGSATFTGKPDSLVTKCPSKFDDGKSEKTPAASNPS</sequence>
<keyword evidence="3" id="KW-0201">Cytochrome c-type biogenesis</keyword>
<dbReference type="GO" id="GO:0017003">
    <property type="term" value="P:protein-heme linkage"/>
    <property type="evidence" value="ECO:0007669"/>
    <property type="project" value="InterPro"/>
</dbReference>
<evidence type="ECO:0000313" key="6">
    <source>
        <dbReference type="EMBL" id="EHN10139.1"/>
    </source>
</evidence>
<evidence type="ECO:0000256" key="5">
    <source>
        <dbReference type="SAM" id="MobiDB-lite"/>
    </source>
</evidence>
<dbReference type="GO" id="GO:0005886">
    <property type="term" value="C:plasma membrane"/>
    <property type="evidence" value="ECO:0007669"/>
    <property type="project" value="InterPro"/>
</dbReference>
<organism evidence="6 7">
    <name type="scientific">Patulibacter medicamentivorans</name>
    <dbReference type="NCBI Taxonomy" id="1097667"/>
    <lineage>
        <taxon>Bacteria</taxon>
        <taxon>Bacillati</taxon>
        <taxon>Actinomycetota</taxon>
        <taxon>Thermoleophilia</taxon>
        <taxon>Solirubrobacterales</taxon>
        <taxon>Patulibacteraceae</taxon>
        <taxon>Patulibacter</taxon>
    </lineage>
</organism>
<dbReference type="EMBL" id="AGUD01000240">
    <property type="protein sequence ID" value="EHN10139.1"/>
    <property type="molecule type" value="Genomic_DNA"/>
</dbReference>
<dbReference type="SUPFAM" id="SSF82093">
    <property type="entry name" value="Heme chaperone CcmE"/>
    <property type="match status" value="1"/>
</dbReference>
<feature type="region of interest" description="Disordered" evidence="5">
    <location>
        <begin position="119"/>
        <end position="140"/>
    </location>
</feature>
<dbReference type="InterPro" id="IPR012340">
    <property type="entry name" value="NA-bd_OB-fold"/>
</dbReference>
<evidence type="ECO:0000313" key="7">
    <source>
        <dbReference type="Proteomes" id="UP000005143"/>
    </source>
</evidence>
<evidence type="ECO:0000256" key="1">
    <source>
        <dbReference type="ARBA" id="ARBA00004370"/>
    </source>
</evidence>
<gene>
    <name evidence="6" type="ORF">PAI11_30320</name>
</gene>